<evidence type="ECO:0000256" key="2">
    <source>
        <dbReference type="ARBA" id="ARBA00005695"/>
    </source>
</evidence>
<name>A0A1M5CZB0_9HYPH</name>
<dbReference type="GO" id="GO:0015833">
    <property type="term" value="P:peptide transport"/>
    <property type="evidence" value="ECO:0007669"/>
    <property type="project" value="TreeGrafter"/>
</dbReference>
<comment type="similarity">
    <text evidence="2">Belongs to the bacterial solute-binding protein 5 family.</text>
</comment>
<dbReference type="SUPFAM" id="SSF53850">
    <property type="entry name" value="Periplasmic binding protein-like II"/>
    <property type="match status" value="1"/>
</dbReference>
<dbReference type="InterPro" id="IPR030678">
    <property type="entry name" value="Peptide/Ni-bd"/>
</dbReference>
<feature type="chain" id="PRO_5009909435" evidence="4">
    <location>
        <begin position="22"/>
        <end position="507"/>
    </location>
</feature>
<dbReference type="Pfam" id="PF00496">
    <property type="entry name" value="SBP_bac_5"/>
    <property type="match status" value="1"/>
</dbReference>
<dbReference type="InterPro" id="IPR000914">
    <property type="entry name" value="SBP_5_dom"/>
</dbReference>
<proteinExistence type="inferred from homology"/>
<dbReference type="Gene3D" id="3.40.190.10">
    <property type="entry name" value="Periplasmic binding protein-like II"/>
    <property type="match status" value="1"/>
</dbReference>
<dbReference type="PANTHER" id="PTHR30290">
    <property type="entry name" value="PERIPLASMIC BINDING COMPONENT OF ABC TRANSPORTER"/>
    <property type="match status" value="1"/>
</dbReference>
<sequence>MRGLPFYAAAFGLALTASSLAADAGEITIVQPAGPQTMDACQAAVSSTGRILKLNVLESLTEIDAINGGAIPRLATSWEQDTDGSWLFKLRQGVTFHDGTPLTPEAVKYSFERMLDPALSCDAYVFVFSGITVTVEAVDEETVRIVTDPVQPILPLMAEALPIVPLSTPRNEITRTPIGTGPYAFANWDTQTSVTLEAYEGYWGDKPAVTKANFVWREEASVRGAMVDVGEADIALSIGEQDSRESDVVFQSAEMSRIKINKDRPPFDDLRVRQALNYAIDRQGLIGTLVNANLQLANQVVGPSVFGYNPNLGQYEYNVEKAKALLDAARADGVPVDTPIRMISISGSSTFSNQDEVIEAVISMWKQVGLTVTNEPLEMGLFRNSIRRDNFEAGRAPTLVFSNHDNTTGDAGMSVSSRYHSSNMTADLPVGDDAIKAMDALIDSGMAAVGEERRAIFQEILRQQHEEVVTEVWMFQMVNIIRVSDRIAYEPNARTNAVIELSDISFK</sequence>
<dbReference type="Proteomes" id="UP000184533">
    <property type="component" value="Unassembled WGS sequence"/>
</dbReference>
<reference evidence="6 7" key="1">
    <citation type="submission" date="2016-11" db="EMBL/GenBank/DDBJ databases">
        <authorList>
            <person name="Jaros S."/>
            <person name="Januszkiewicz K."/>
            <person name="Wedrychowicz H."/>
        </authorList>
    </citation>
    <scope>NUCLEOTIDE SEQUENCE [LARGE SCALE GENOMIC DNA]</scope>
    <source>
        <strain evidence="6 7">DSM 17137</strain>
    </source>
</reference>
<evidence type="ECO:0000313" key="7">
    <source>
        <dbReference type="Proteomes" id="UP000184533"/>
    </source>
</evidence>
<evidence type="ECO:0000313" key="6">
    <source>
        <dbReference type="EMBL" id="SHF60163.1"/>
    </source>
</evidence>
<dbReference type="EMBL" id="FQVC01000010">
    <property type="protein sequence ID" value="SHF60163.1"/>
    <property type="molecule type" value="Genomic_DNA"/>
</dbReference>
<dbReference type="AlphaFoldDB" id="A0A1M5CZB0"/>
<accession>A0A1M5CZB0</accession>
<dbReference type="GO" id="GO:1904680">
    <property type="term" value="F:peptide transmembrane transporter activity"/>
    <property type="evidence" value="ECO:0007669"/>
    <property type="project" value="TreeGrafter"/>
</dbReference>
<dbReference type="InterPro" id="IPR039424">
    <property type="entry name" value="SBP_5"/>
</dbReference>
<evidence type="ECO:0000259" key="5">
    <source>
        <dbReference type="Pfam" id="PF00496"/>
    </source>
</evidence>
<organism evidence="6 7">
    <name type="scientific">Devosia limi DSM 17137</name>
    <dbReference type="NCBI Taxonomy" id="1121477"/>
    <lineage>
        <taxon>Bacteria</taxon>
        <taxon>Pseudomonadati</taxon>
        <taxon>Pseudomonadota</taxon>
        <taxon>Alphaproteobacteria</taxon>
        <taxon>Hyphomicrobiales</taxon>
        <taxon>Devosiaceae</taxon>
        <taxon>Devosia</taxon>
    </lineage>
</organism>
<evidence type="ECO:0000256" key="1">
    <source>
        <dbReference type="ARBA" id="ARBA00004418"/>
    </source>
</evidence>
<dbReference type="RefSeq" id="WP_052950554.1">
    <property type="nucleotide sequence ID" value="NZ_FQVC01000010.1"/>
</dbReference>
<evidence type="ECO:0000256" key="4">
    <source>
        <dbReference type="SAM" id="SignalP"/>
    </source>
</evidence>
<dbReference type="PANTHER" id="PTHR30290:SF38">
    <property type="entry name" value="D,D-DIPEPTIDE-BINDING PERIPLASMIC PROTEIN DDPA-RELATED"/>
    <property type="match status" value="1"/>
</dbReference>
<dbReference type="GO" id="GO:0043190">
    <property type="term" value="C:ATP-binding cassette (ABC) transporter complex"/>
    <property type="evidence" value="ECO:0007669"/>
    <property type="project" value="InterPro"/>
</dbReference>
<dbReference type="PIRSF" id="PIRSF002741">
    <property type="entry name" value="MppA"/>
    <property type="match status" value="1"/>
</dbReference>
<gene>
    <name evidence="6" type="ORF">SAMN02745223_03073</name>
</gene>
<dbReference type="GO" id="GO:0030288">
    <property type="term" value="C:outer membrane-bounded periplasmic space"/>
    <property type="evidence" value="ECO:0007669"/>
    <property type="project" value="UniProtKB-ARBA"/>
</dbReference>
<dbReference type="Gene3D" id="3.10.105.10">
    <property type="entry name" value="Dipeptide-binding Protein, Domain 3"/>
    <property type="match status" value="1"/>
</dbReference>
<evidence type="ECO:0000256" key="3">
    <source>
        <dbReference type="ARBA" id="ARBA00022729"/>
    </source>
</evidence>
<dbReference type="OrthoDB" id="9803988at2"/>
<dbReference type="Gene3D" id="3.90.76.10">
    <property type="entry name" value="Dipeptide-binding Protein, Domain 1"/>
    <property type="match status" value="1"/>
</dbReference>
<feature type="signal peptide" evidence="4">
    <location>
        <begin position="1"/>
        <end position="21"/>
    </location>
</feature>
<protein>
    <submittedName>
        <fullName evidence="6">Peptide/nickel transport system substrate-binding protein</fullName>
    </submittedName>
</protein>
<feature type="domain" description="Solute-binding protein family 5" evidence="5">
    <location>
        <begin position="71"/>
        <end position="394"/>
    </location>
</feature>
<comment type="subcellular location">
    <subcellularLocation>
        <location evidence="1">Periplasm</location>
    </subcellularLocation>
</comment>
<keyword evidence="3 4" id="KW-0732">Signal</keyword>